<reference evidence="2" key="1">
    <citation type="submission" date="2007-04" db="EMBL/GenBank/DDBJ databases">
        <authorList>
            <consortium name="The Broad Institute Genome Sequencing Platform"/>
            <person name="Birren B."/>
            <person name="Lander E."/>
            <person name="Galagan J."/>
            <person name="Nusbaum C."/>
            <person name="Devon K."/>
            <person name="Ma L.-J."/>
            <person name="Jaffe D."/>
            <person name="Butler J."/>
            <person name="Alvarez P."/>
            <person name="Gnerre S."/>
            <person name="Grabherr M."/>
            <person name="Kleber M."/>
            <person name="Mauceli E."/>
            <person name="Brockman W."/>
            <person name="MacCallum I.A."/>
            <person name="Young S."/>
            <person name="LaButti K."/>
            <person name="DeCaprio D."/>
            <person name="Crawford M."/>
            <person name="Koehrsen M."/>
            <person name="Engels R."/>
            <person name="Montgomery P."/>
            <person name="Pearson M."/>
            <person name="Howarth C."/>
            <person name="Larson L."/>
            <person name="White J."/>
            <person name="O'Leary S."/>
            <person name="Kodira C."/>
            <person name="Zeng Q."/>
            <person name="Yandava C."/>
            <person name="Alvarado L."/>
            <person name="Kistler C."/>
            <person name="Shim W.-B."/>
            <person name="Kang S."/>
            <person name="Woloshuk C."/>
        </authorList>
    </citation>
    <scope>NUCLEOTIDE SEQUENCE</scope>
    <source>
        <strain evidence="2">4287</strain>
    </source>
</reference>
<reference evidence="2" key="2">
    <citation type="journal article" date="2010" name="Nature">
        <title>Comparative genomics reveals mobile pathogenicity chromosomes in Fusarium.</title>
        <authorList>
            <person name="Ma L.J."/>
            <person name="van der Does H.C."/>
            <person name="Borkovich K.A."/>
            <person name="Coleman J.J."/>
            <person name="Daboussi M.J."/>
            <person name="Di Pietro A."/>
            <person name="Dufresne M."/>
            <person name="Freitag M."/>
            <person name="Grabherr M."/>
            <person name="Henrissat B."/>
            <person name="Houterman P.M."/>
            <person name="Kang S."/>
            <person name="Shim W.B."/>
            <person name="Woloshuk C."/>
            <person name="Xie X."/>
            <person name="Xu J.R."/>
            <person name="Antoniw J."/>
            <person name="Baker S.E."/>
            <person name="Bluhm B.H."/>
            <person name="Breakspear A."/>
            <person name="Brown D.W."/>
            <person name="Butchko R.A."/>
            <person name="Chapman S."/>
            <person name="Coulson R."/>
            <person name="Coutinho P.M."/>
            <person name="Danchin E.G."/>
            <person name="Diener A."/>
            <person name="Gale L.R."/>
            <person name="Gardiner D.M."/>
            <person name="Goff S."/>
            <person name="Hammond-Kosack K.E."/>
            <person name="Hilburn K."/>
            <person name="Hua-Van A."/>
            <person name="Jonkers W."/>
            <person name="Kazan K."/>
            <person name="Kodira C.D."/>
            <person name="Koehrsen M."/>
            <person name="Kumar L."/>
            <person name="Lee Y.H."/>
            <person name="Li L."/>
            <person name="Manners J.M."/>
            <person name="Miranda-Saavedra D."/>
            <person name="Mukherjee M."/>
            <person name="Park G."/>
            <person name="Park J."/>
            <person name="Park S.Y."/>
            <person name="Proctor R.H."/>
            <person name="Regev A."/>
            <person name="Ruiz-Roldan M.C."/>
            <person name="Sain D."/>
            <person name="Sakthikumar S."/>
            <person name="Sykes S."/>
            <person name="Schwartz D.C."/>
            <person name="Turgeon B.G."/>
            <person name="Wapinski I."/>
            <person name="Yoder O."/>
            <person name="Young S."/>
            <person name="Zeng Q."/>
            <person name="Zhou S."/>
            <person name="Galagan J."/>
            <person name="Cuomo C.A."/>
            <person name="Kistler H.C."/>
            <person name="Rep M."/>
        </authorList>
    </citation>
    <scope>NUCLEOTIDE SEQUENCE [LARGE SCALE GENOMIC DNA]</scope>
    <source>
        <strain evidence="2">4287</strain>
    </source>
</reference>
<feature type="compositionally biased region" description="Basic and acidic residues" evidence="1">
    <location>
        <begin position="62"/>
        <end position="71"/>
    </location>
</feature>
<dbReference type="VEuPathDB" id="FungiDB:FOXG_19231"/>
<dbReference type="RefSeq" id="XP_018242174.1">
    <property type="nucleotide sequence ID" value="XM_018399427.1"/>
</dbReference>
<dbReference type="EMBL" id="DS231701">
    <property type="protein sequence ID" value="KNB04129.1"/>
    <property type="molecule type" value="Genomic_DNA"/>
</dbReference>
<proteinExistence type="predicted"/>
<accession>A0A0J9UXT1</accession>
<name>A0A0J9UXT1_FUSO4</name>
<gene>
    <name evidence="2" type="ORF">FOXG_19231</name>
</gene>
<evidence type="ECO:0000313" key="3">
    <source>
        <dbReference type="Proteomes" id="UP000009097"/>
    </source>
</evidence>
<protein>
    <submittedName>
        <fullName evidence="2">Uncharacterized protein</fullName>
    </submittedName>
</protein>
<dbReference type="Proteomes" id="UP000009097">
    <property type="component" value="Unassembled WGS sequence"/>
</dbReference>
<evidence type="ECO:0000256" key="1">
    <source>
        <dbReference type="SAM" id="MobiDB-lite"/>
    </source>
</evidence>
<dbReference type="GeneID" id="28959937"/>
<sequence>MLYPYFLVATEKADAAGKQLGERPWYSNHHQQGGMTPNNCTFRVVTGRVENKKNKTKAQNRQAEKLADKTTDTQLKFGIS</sequence>
<evidence type="ECO:0000313" key="2">
    <source>
        <dbReference type="EMBL" id="KNB04129.1"/>
    </source>
</evidence>
<organism evidence="2 3">
    <name type="scientific">Fusarium oxysporum f. sp. lycopersici (strain 4287 / CBS 123668 / FGSC 9935 / NRRL 34936)</name>
    <name type="common">Fusarium vascular wilt of tomato</name>
    <dbReference type="NCBI Taxonomy" id="426428"/>
    <lineage>
        <taxon>Eukaryota</taxon>
        <taxon>Fungi</taxon>
        <taxon>Dikarya</taxon>
        <taxon>Ascomycota</taxon>
        <taxon>Pezizomycotina</taxon>
        <taxon>Sordariomycetes</taxon>
        <taxon>Hypocreomycetidae</taxon>
        <taxon>Hypocreales</taxon>
        <taxon>Nectriaceae</taxon>
        <taxon>Fusarium</taxon>
        <taxon>Fusarium oxysporum species complex</taxon>
    </lineage>
</organism>
<feature type="region of interest" description="Disordered" evidence="1">
    <location>
        <begin position="51"/>
        <end position="80"/>
    </location>
</feature>
<dbReference type="KEGG" id="fox:FOXG_19231"/>
<dbReference type="AlphaFoldDB" id="A0A0J9UXT1"/>